<dbReference type="Proteomes" id="UP000324748">
    <property type="component" value="Unassembled WGS sequence"/>
</dbReference>
<evidence type="ECO:0000313" key="2">
    <source>
        <dbReference type="Proteomes" id="UP000324748"/>
    </source>
</evidence>
<sequence length="97" mass="11089">MNRRVISTAGIARKNPRLHRKPLQFTMAIIPCNHQPLLTSNWIRNRIKTLFVVPSIASYVALLRVRLPSRFSVRVRVNAPRRAARTNCPADERAPGH</sequence>
<accession>A0A5B0QQB9</accession>
<reference evidence="1 2" key="1">
    <citation type="submission" date="2019-05" db="EMBL/GenBank/DDBJ databases">
        <title>Emergence of the Ug99 lineage of the wheat stem rust pathogen through somatic hybridization.</title>
        <authorList>
            <person name="Li F."/>
            <person name="Upadhyaya N.M."/>
            <person name="Sperschneider J."/>
            <person name="Matny O."/>
            <person name="Nguyen-Phuc H."/>
            <person name="Mago R."/>
            <person name="Raley C."/>
            <person name="Miller M.E."/>
            <person name="Silverstein K.A.T."/>
            <person name="Henningsen E."/>
            <person name="Hirsch C.D."/>
            <person name="Visser B."/>
            <person name="Pretorius Z.A."/>
            <person name="Steffenson B.J."/>
            <person name="Schwessinger B."/>
            <person name="Dodds P.N."/>
            <person name="Figueroa M."/>
        </authorList>
    </citation>
    <scope>NUCLEOTIDE SEQUENCE [LARGE SCALE GENOMIC DNA]</scope>
    <source>
        <strain evidence="1">21-0</strain>
    </source>
</reference>
<dbReference type="EMBL" id="VSWC01000014">
    <property type="protein sequence ID" value="KAA1115339.1"/>
    <property type="molecule type" value="Genomic_DNA"/>
</dbReference>
<dbReference type="AlphaFoldDB" id="A0A5B0QQB9"/>
<keyword evidence="2" id="KW-1185">Reference proteome</keyword>
<protein>
    <submittedName>
        <fullName evidence="1">Uncharacterized protein</fullName>
    </submittedName>
</protein>
<name>A0A5B0QQB9_PUCGR</name>
<gene>
    <name evidence="1" type="ORF">PGT21_035370</name>
</gene>
<proteinExistence type="predicted"/>
<dbReference type="OrthoDB" id="10540164at2759"/>
<evidence type="ECO:0000313" key="1">
    <source>
        <dbReference type="EMBL" id="KAA1115339.1"/>
    </source>
</evidence>
<organism evidence="1 2">
    <name type="scientific">Puccinia graminis f. sp. tritici</name>
    <dbReference type="NCBI Taxonomy" id="56615"/>
    <lineage>
        <taxon>Eukaryota</taxon>
        <taxon>Fungi</taxon>
        <taxon>Dikarya</taxon>
        <taxon>Basidiomycota</taxon>
        <taxon>Pucciniomycotina</taxon>
        <taxon>Pucciniomycetes</taxon>
        <taxon>Pucciniales</taxon>
        <taxon>Pucciniaceae</taxon>
        <taxon>Puccinia</taxon>
    </lineage>
</organism>
<comment type="caution">
    <text evidence="1">The sequence shown here is derived from an EMBL/GenBank/DDBJ whole genome shotgun (WGS) entry which is preliminary data.</text>
</comment>